<dbReference type="EC" id="2.7.7.7" evidence="1"/>
<dbReference type="Gene3D" id="3.40.50.300">
    <property type="entry name" value="P-loop containing nucleotide triphosphate hydrolases"/>
    <property type="match status" value="1"/>
</dbReference>
<dbReference type="Pfam" id="PF09115">
    <property type="entry name" value="DNApol3-delta_C"/>
    <property type="match status" value="1"/>
</dbReference>
<keyword evidence="10" id="KW-1185">Reference proteome</keyword>
<gene>
    <name evidence="9" type="primary">dnaX_2</name>
    <name evidence="9" type="ORF">ERS852473_02209</name>
</gene>
<evidence type="ECO:0000256" key="6">
    <source>
        <dbReference type="ARBA" id="ARBA00022932"/>
    </source>
</evidence>
<dbReference type="Pfam" id="PF13177">
    <property type="entry name" value="DNA_pol3_delta2"/>
    <property type="match status" value="1"/>
</dbReference>
<feature type="domain" description="DNA polymerase III delta subunit C-terminal" evidence="8">
    <location>
        <begin position="226"/>
        <end position="294"/>
    </location>
</feature>
<comment type="catalytic activity">
    <reaction evidence="7">
        <text>DNA(n) + a 2'-deoxyribonucleoside 5'-triphosphate = DNA(n+1) + diphosphate</text>
        <dbReference type="Rhea" id="RHEA:22508"/>
        <dbReference type="Rhea" id="RHEA-COMP:17339"/>
        <dbReference type="Rhea" id="RHEA-COMP:17340"/>
        <dbReference type="ChEBI" id="CHEBI:33019"/>
        <dbReference type="ChEBI" id="CHEBI:61560"/>
        <dbReference type="ChEBI" id="CHEBI:173112"/>
        <dbReference type="EC" id="2.7.7.7"/>
    </reaction>
</comment>
<dbReference type="GO" id="GO:0003887">
    <property type="term" value="F:DNA-directed DNA polymerase activity"/>
    <property type="evidence" value="ECO:0007669"/>
    <property type="project" value="UniProtKB-EC"/>
</dbReference>
<evidence type="ECO:0000256" key="4">
    <source>
        <dbReference type="ARBA" id="ARBA00022695"/>
    </source>
</evidence>
<evidence type="ECO:0000256" key="2">
    <source>
        <dbReference type="ARBA" id="ARBA00014363"/>
    </source>
</evidence>
<dbReference type="SUPFAM" id="SSF52540">
    <property type="entry name" value="P-loop containing nucleoside triphosphate hydrolases"/>
    <property type="match status" value="1"/>
</dbReference>
<reference evidence="9 10" key="1">
    <citation type="submission" date="2015-09" db="EMBL/GenBank/DDBJ databases">
        <authorList>
            <consortium name="Pathogen Informatics"/>
            <person name="Wu L."/>
            <person name="Ma J."/>
        </authorList>
    </citation>
    <scope>NUCLEOTIDE SEQUENCE [LARGE SCALE GENOMIC DNA]</scope>
    <source>
        <strain evidence="9 10">2789STDY5834858</strain>
    </source>
</reference>
<keyword evidence="3 9" id="KW-0808">Transferase</keyword>
<dbReference type="Proteomes" id="UP000095488">
    <property type="component" value="Unassembled WGS sequence"/>
</dbReference>
<evidence type="ECO:0000259" key="8">
    <source>
        <dbReference type="Pfam" id="PF09115"/>
    </source>
</evidence>
<evidence type="ECO:0000256" key="3">
    <source>
        <dbReference type="ARBA" id="ARBA00022679"/>
    </source>
</evidence>
<dbReference type="InterPro" id="IPR050238">
    <property type="entry name" value="DNA_Rep/Repair_Clamp_Loader"/>
</dbReference>
<proteinExistence type="predicted"/>
<keyword evidence="4 9" id="KW-0548">Nucleotidyltransferase</keyword>
<evidence type="ECO:0000256" key="7">
    <source>
        <dbReference type="ARBA" id="ARBA00049244"/>
    </source>
</evidence>
<dbReference type="RefSeq" id="WP_070101212.1">
    <property type="nucleotide sequence ID" value="NZ_CABIXL010000010.1"/>
</dbReference>
<evidence type="ECO:0000313" key="9">
    <source>
        <dbReference type="EMBL" id="CUO21258.1"/>
    </source>
</evidence>
<keyword evidence="6" id="KW-0239">DNA-directed DNA polymerase</keyword>
<comment type="caution">
    <text evidence="9">The sequence shown here is derived from an EMBL/GenBank/DDBJ whole genome shotgun (WGS) entry which is preliminary data.</text>
</comment>
<dbReference type="InterPro" id="IPR027417">
    <property type="entry name" value="P-loop_NTPase"/>
</dbReference>
<dbReference type="EMBL" id="CYZR01000010">
    <property type="protein sequence ID" value="CUO21258.1"/>
    <property type="molecule type" value="Genomic_DNA"/>
</dbReference>
<evidence type="ECO:0000313" key="10">
    <source>
        <dbReference type="Proteomes" id="UP000095488"/>
    </source>
</evidence>
<dbReference type="InterPro" id="IPR015199">
    <property type="entry name" value="DNA_pol_III_delta_C"/>
</dbReference>
<accession>A0ABP2ASA6</accession>
<dbReference type="PANTHER" id="PTHR11669:SF8">
    <property type="entry name" value="DNA POLYMERASE III SUBUNIT DELTA"/>
    <property type="match status" value="1"/>
</dbReference>
<dbReference type="NCBIfam" id="NF004047">
    <property type="entry name" value="PRK05564.1"/>
    <property type="match status" value="1"/>
</dbReference>
<sequence>MKIIGHKEVINSFNNALKNDMISHAHLIIGEDGIGKSLIAKKFAMNILGVKVEKSYIDIIEYKTNKESFGIDNVREIINEANKKPYEFDKKVIIIYGGEKLTSQAQNALLKTIEEPPKGVFIILLSNNSESILDTIKSRCQIYRLWPLSKDEMYEFINISYNDIKTEQAEVLLSFCEGIPGRIEKLINDESFKEIRLIVIELLKEISTNNSELVLKYSDIFCKFKGRENDILSVFKTFIRDIIVYKEIKGHMDILNLDKINDIEEIASVISYKKLEKISQIIDKTRKDLKSNINLWAAFSSMLISILEEEKW</sequence>
<protein>
    <recommendedName>
        <fullName evidence="2">DNA polymerase III subunit delta'</fullName>
        <ecNumber evidence="1">2.7.7.7</ecNumber>
    </recommendedName>
</protein>
<name>A0ABP2ASA6_SARVE</name>
<evidence type="ECO:0000256" key="1">
    <source>
        <dbReference type="ARBA" id="ARBA00012417"/>
    </source>
</evidence>
<evidence type="ECO:0000256" key="5">
    <source>
        <dbReference type="ARBA" id="ARBA00022705"/>
    </source>
</evidence>
<organism evidence="9 10">
    <name type="scientific">Sarcina ventriculi</name>
    <name type="common">Clostridium ventriculi</name>
    <dbReference type="NCBI Taxonomy" id="1267"/>
    <lineage>
        <taxon>Bacteria</taxon>
        <taxon>Bacillati</taxon>
        <taxon>Bacillota</taxon>
        <taxon>Clostridia</taxon>
        <taxon>Eubacteriales</taxon>
        <taxon>Clostridiaceae</taxon>
        <taxon>Sarcina</taxon>
    </lineage>
</organism>
<dbReference type="PANTHER" id="PTHR11669">
    <property type="entry name" value="REPLICATION FACTOR C / DNA POLYMERASE III GAMMA-TAU SUBUNIT"/>
    <property type="match status" value="1"/>
</dbReference>
<keyword evidence="5" id="KW-0235">DNA replication</keyword>